<sequence length="141" mass="16875">MFQKYIRQCGTYFPFLFFPLSVSSSPLNRHGGAYFNIYIYMRMSCLRLLPHFSEANFPSKKKKILFKIHLFFFLVPLFFLICFKQLAFFFSPCFRLLFFFCGFSLLMLFYVFICLFAPPFSPFVYLLLANIKQNVFAQWIA</sequence>
<dbReference type="EMBL" id="FN554967">
    <property type="protein sequence ID" value="CBH10377.1"/>
    <property type="molecule type" value="Genomic_DNA"/>
</dbReference>
<feature type="transmembrane region" description="Helical" evidence="1">
    <location>
        <begin position="70"/>
        <end position="90"/>
    </location>
</feature>
<organism evidence="2 3">
    <name type="scientific">Trypanosoma brucei gambiense (strain MHOM/CI/86/DAL972)</name>
    <dbReference type="NCBI Taxonomy" id="679716"/>
    <lineage>
        <taxon>Eukaryota</taxon>
        <taxon>Discoba</taxon>
        <taxon>Euglenozoa</taxon>
        <taxon>Kinetoplastea</taxon>
        <taxon>Metakinetoplastina</taxon>
        <taxon>Trypanosomatida</taxon>
        <taxon>Trypanosomatidae</taxon>
        <taxon>Trypanosoma</taxon>
    </lineage>
</organism>
<dbReference type="KEGG" id="tbg:TbgDal_IV820"/>
<accession>C9ZLV2</accession>
<evidence type="ECO:0000256" key="1">
    <source>
        <dbReference type="SAM" id="Phobius"/>
    </source>
</evidence>
<reference evidence="3" key="1">
    <citation type="journal article" date="2010" name="PLoS Negl. Trop. Dis.">
        <title>The genome sequence of Trypanosoma brucei gambiense, causative agent of chronic human african trypanosomiasis.</title>
        <authorList>
            <person name="Jackson A.P."/>
            <person name="Sanders M."/>
            <person name="Berry A."/>
            <person name="McQuillan J."/>
            <person name="Aslett M.A."/>
            <person name="Quail M.A."/>
            <person name="Chukualim B."/>
            <person name="Capewell P."/>
            <person name="MacLeod A."/>
            <person name="Melville S.E."/>
            <person name="Gibson W."/>
            <person name="Barry J.D."/>
            <person name="Berriman M."/>
            <person name="Hertz-Fowler C."/>
        </authorList>
    </citation>
    <scope>NUCLEOTIDE SEQUENCE [LARGE SCALE GENOMIC DNA]</scope>
    <source>
        <strain evidence="3">MHOM/CI/86/DAL972</strain>
    </source>
</reference>
<evidence type="ECO:0000313" key="3">
    <source>
        <dbReference type="Proteomes" id="UP000002316"/>
    </source>
</evidence>
<keyword evidence="1" id="KW-0472">Membrane</keyword>
<dbReference type="GeneID" id="23860048"/>
<gene>
    <name evidence="2" type="ORF">TbgDal_IV820</name>
</gene>
<keyword evidence="1" id="KW-0812">Transmembrane</keyword>
<proteinExistence type="predicted"/>
<name>C9ZLV2_TRYB9</name>
<dbReference type="RefSeq" id="XP_011772667.1">
    <property type="nucleotide sequence ID" value="XM_011774365.1"/>
</dbReference>
<feature type="transmembrane region" description="Helical" evidence="1">
    <location>
        <begin position="96"/>
        <end position="117"/>
    </location>
</feature>
<protein>
    <submittedName>
        <fullName evidence="2">Uncharacterized protein</fullName>
    </submittedName>
</protein>
<dbReference type="Proteomes" id="UP000002316">
    <property type="component" value="Chromosome 4"/>
</dbReference>
<evidence type="ECO:0000313" key="2">
    <source>
        <dbReference type="EMBL" id="CBH10377.1"/>
    </source>
</evidence>
<dbReference type="AlphaFoldDB" id="C9ZLV2"/>
<keyword evidence="1" id="KW-1133">Transmembrane helix</keyword>